<dbReference type="GO" id="GO:0019290">
    <property type="term" value="P:siderophore biosynthetic process"/>
    <property type="evidence" value="ECO:0007669"/>
    <property type="project" value="InterPro"/>
</dbReference>
<dbReference type="InterPro" id="IPR003560">
    <property type="entry name" value="DHB_DH"/>
</dbReference>
<dbReference type="RefSeq" id="WP_191139098.1">
    <property type="nucleotide sequence ID" value="NZ_JACXAG020000002.1"/>
</dbReference>
<reference evidence="10" key="1">
    <citation type="submission" date="2020-09" db="EMBL/GenBank/DDBJ databases">
        <title>A novel bacterium of genus Hazenella, isolated from South China Sea.</title>
        <authorList>
            <person name="Huang H."/>
            <person name="Mo K."/>
            <person name="Hu Y."/>
        </authorList>
    </citation>
    <scope>NUCLEOTIDE SEQUENCE</scope>
    <source>
        <strain evidence="10">IB182357</strain>
    </source>
</reference>
<protein>
    <recommendedName>
        <fullName evidence="7 8">2,3-dihydro-2,3-dihydroxybenzoate dehydrogenase</fullName>
        <ecNumber evidence="6 8">1.3.1.28</ecNumber>
    </recommendedName>
</protein>
<accession>A0A926N7N2</accession>
<evidence type="ECO:0000256" key="5">
    <source>
        <dbReference type="ARBA" id="ARBA00052874"/>
    </source>
</evidence>
<evidence type="ECO:0000256" key="1">
    <source>
        <dbReference type="ARBA" id="ARBA00004924"/>
    </source>
</evidence>
<comment type="similarity">
    <text evidence="2 9">Belongs to the short-chain dehydrogenases/reductases (SDR) family.</text>
</comment>
<dbReference type="Gene3D" id="3.40.50.720">
    <property type="entry name" value="NAD(P)-binding Rossmann-like Domain"/>
    <property type="match status" value="1"/>
</dbReference>
<dbReference type="PANTHER" id="PTHR42760:SF115">
    <property type="entry name" value="3-OXOACYL-[ACYL-CARRIER-PROTEIN] REDUCTASE FABG"/>
    <property type="match status" value="1"/>
</dbReference>
<evidence type="ECO:0000256" key="2">
    <source>
        <dbReference type="ARBA" id="ARBA00006484"/>
    </source>
</evidence>
<gene>
    <name evidence="10" type="ORF">IC620_01330</name>
</gene>
<evidence type="ECO:0000256" key="4">
    <source>
        <dbReference type="ARBA" id="ARBA00023027"/>
    </source>
</evidence>
<dbReference type="EMBL" id="JACXAH010000002">
    <property type="protein sequence ID" value="MBD1371003.1"/>
    <property type="molecule type" value="Genomic_DNA"/>
</dbReference>
<evidence type="ECO:0000256" key="3">
    <source>
        <dbReference type="ARBA" id="ARBA00023002"/>
    </source>
</evidence>
<organism evidence="10 11">
    <name type="scientific">Polycladospora coralii</name>
    <dbReference type="NCBI Taxonomy" id="2771432"/>
    <lineage>
        <taxon>Bacteria</taxon>
        <taxon>Bacillati</taxon>
        <taxon>Bacillota</taxon>
        <taxon>Bacilli</taxon>
        <taxon>Bacillales</taxon>
        <taxon>Thermoactinomycetaceae</taxon>
        <taxon>Polycladospora</taxon>
    </lineage>
</organism>
<dbReference type="AlphaFoldDB" id="A0A926N7N2"/>
<dbReference type="GO" id="GO:0008667">
    <property type="term" value="F:2,3-dihydro-2,3-dihydroxybenzoate dehydrogenase activity"/>
    <property type="evidence" value="ECO:0007669"/>
    <property type="project" value="UniProtKB-UniRule"/>
</dbReference>
<keyword evidence="4" id="KW-0520">NAD</keyword>
<dbReference type="GO" id="GO:0016616">
    <property type="term" value="F:oxidoreductase activity, acting on the CH-OH group of donors, NAD or NADP as acceptor"/>
    <property type="evidence" value="ECO:0007669"/>
    <property type="project" value="TreeGrafter"/>
</dbReference>
<dbReference type="PRINTS" id="PR00080">
    <property type="entry name" value="SDRFAMILY"/>
</dbReference>
<evidence type="ECO:0000256" key="9">
    <source>
        <dbReference type="RuleBase" id="RU000363"/>
    </source>
</evidence>
<dbReference type="Pfam" id="PF00106">
    <property type="entry name" value="adh_short"/>
    <property type="match status" value="1"/>
</dbReference>
<dbReference type="PROSITE" id="PS00061">
    <property type="entry name" value="ADH_SHORT"/>
    <property type="match status" value="1"/>
</dbReference>
<dbReference type="SUPFAM" id="SSF51735">
    <property type="entry name" value="NAD(P)-binding Rossmann-fold domains"/>
    <property type="match status" value="1"/>
</dbReference>
<evidence type="ECO:0000256" key="8">
    <source>
        <dbReference type="NCBIfam" id="TIGR04316"/>
    </source>
</evidence>
<comment type="catalytic activity">
    <reaction evidence="5">
        <text>(2S,3S)-2,3-dihydroxy-2,3-dihydrobenzoate + NAD(+) = 2,3-dihydroxybenzoate + NADH + H(+)</text>
        <dbReference type="Rhea" id="RHEA:23824"/>
        <dbReference type="ChEBI" id="CHEBI:15378"/>
        <dbReference type="ChEBI" id="CHEBI:36654"/>
        <dbReference type="ChEBI" id="CHEBI:57540"/>
        <dbReference type="ChEBI" id="CHEBI:57945"/>
        <dbReference type="ChEBI" id="CHEBI:58764"/>
        <dbReference type="EC" id="1.3.1.28"/>
    </reaction>
</comment>
<proteinExistence type="inferred from homology"/>
<dbReference type="NCBIfam" id="NF006074">
    <property type="entry name" value="PRK08220.1"/>
    <property type="match status" value="1"/>
</dbReference>
<evidence type="ECO:0000256" key="7">
    <source>
        <dbReference type="ARBA" id="ARBA00067530"/>
    </source>
</evidence>
<sequence length="256" mass="27334">MRSKVALITGAARGIGNRVASELAKSGMHVACLDQDSGLLHKQVRDLQSNGYTAFPYEIDVSDPDQVEQTIEKIERDVGPITYLANVAGVMHMGTVDALSNDDWTHTFSVNATGVFNLCRAVSKRMIPRREGAIVTVGSNAASTPRIGFSAYAASKAAATMFTKCLGLELAPHNIRCNVVSPGSTETEMLQSVLTGEDSVQQFIKGVPESYRLGIPLQKIAQPIEIANTVLFLLSDQASHITMQNISVDGGATLGV</sequence>
<keyword evidence="3 10" id="KW-0560">Oxidoreductase</keyword>
<dbReference type="Proteomes" id="UP000661691">
    <property type="component" value="Unassembled WGS sequence"/>
</dbReference>
<dbReference type="PRINTS" id="PR01397">
    <property type="entry name" value="DHBDHDRGNASE"/>
</dbReference>
<evidence type="ECO:0000313" key="11">
    <source>
        <dbReference type="Proteomes" id="UP000661691"/>
    </source>
</evidence>
<dbReference type="NCBIfam" id="TIGR04316">
    <property type="entry name" value="dhbA_paeA"/>
    <property type="match status" value="1"/>
</dbReference>
<dbReference type="InterPro" id="IPR036291">
    <property type="entry name" value="NAD(P)-bd_dom_sf"/>
</dbReference>
<dbReference type="EC" id="1.3.1.28" evidence="6 8"/>
<name>A0A926N7N2_9BACL</name>
<dbReference type="InterPro" id="IPR020904">
    <property type="entry name" value="Sc_DH/Rdtase_CS"/>
</dbReference>
<comment type="caution">
    <text evidence="10">The sequence shown here is derived from an EMBL/GenBank/DDBJ whole genome shotgun (WGS) entry which is preliminary data.</text>
</comment>
<dbReference type="FunFam" id="3.40.50.720:FF:000160">
    <property type="entry name" value="2,3-dihydro-2,3-dihydroxybenzoate dehydrogenase"/>
    <property type="match status" value="1"/>
</dbReference>
<keyword evidence="11" id="KW-1185">Reference proteome</keyword>
<comment type="pathway">
    <text evidence="1">Siderophore biosynthesis.</text>
</comment>
<dbReference type="InterPro" id="IPR002347">
    <property type="entry name" value="SDR_fam"/>
</dbReference>
<evidence type="ECO:0000256" key="6">
    <source>
        <dbReference type="ARBA" id="ARBA00066334"/>
    </source>
</evidence>
<dbReference type="PANTHER" id="PTHR42760">
    <property type="entry name" value="SHORT-CHAIN DEHYDROGENASES/REDUCTASES FAMILY MEMBER"/>
    <property type="match status" value="1"/>
</dbReference>
<evidence type="ECO:0000313" key="10">
    <source>
        <dbReference type="EMBL" id="MBD1371003.1"/>
    </source>
</evidence>